<evidence type="ECO:0000313" key="2">
    <source>
        <dbReference type="EMBL" id="KAF7322295.1"/>
    </source>
</evidence>
<protein>
    <submittedName>
        <fullName evidence="2">F-box domain-containing protein</fullName>
    </submittedName>
</protein>
<keyword evidence="3" id="KW-1185">Reference proteome</keyword>
<comment type="caution">
    <text evidence="2">The sequence shown here is derived from an EMBL/GenBank/DDBJ whole genome shotgun (WGS) entry which is preliminary data.</text>
</comment>
<name>A0A8H6TNI6_MYCCL</name>
<feature type="compositionally biased region" description="Basic and acidic residues" evidence="1">
    <location>
        <begin position="21"/>
        <end position="34"/>
    </location>
</feature>
<dbReference type="Proteomes" id="UP000613580">
    <property type="component" value="Unassembled WGS sequence"/>
</dbReference>
<dbReference type="OrthoDB" id="3357519at2759"/>
<sequence>MEPVDDSLRDSSLVPASTPKMTEREPENTSRRRAVDRARVASLDVEISALEFALKALRAERKLAQEWLDAYIYPVLTLPNEITSAIFLRYLPPYPQRPSPSPPLFGDASPTTLGQICRQWRAVAHSTPALWRAIDFVDVDRDPVPDIARTWLQRSGALPISFQFAAATPSTSLFRREQMFSELLLHRSRWAYASINLPFNRLCDVVFRSSLRIDGVLQNLLQLDVFVAENGTLAPVGPLVAPSLRTVSLHVYGTFSSYEKLSKIMSIPWAQLTRLFLDELSPLLVVEILSRTRRLVSCRISLDDRGPGPLDDRGSSGSSLLQLERLETLVLGFSLHANFTEQGSFLALLRMPALQKLQIDQDFLPGDDDSRPTALETWIRGLNCSLQRLCVLDPRSSEERYRTVFSHIPQMEFNMYDEPIDSTHWGRWEF</sequence>
<feature type="region of interest" description="Disordered" evidence="1">
    <location>
        <begin position="1"/>
        <end position="34"/>
    </location>
</feature>
<gene>
    <name evidence="2" type="ORF">HMN09_00007100</name>
</gene>
<proteinExistence type="predicted"/>
<organism evidence="2 3">
    <name type="scientific">Mycena chlorophos</name>
    <name type="common">Agaric fungus</name>
    <name type="synonym">Agaricus chlorophos</name>
    <dbReference type="NCBI Taxonomy" id="658473"/>
    <lineage>
        <taxon>Eukaryota</taxon>
        <taxon>Fungi</taxon>
        <taxon>Dikarya</taxon>
        <taxon>Basidiomycota</taxon>
        <taxon>Agaricomycotina</taxon>
        <taxon>Agaricomycetes</taxon>
        <taxon>Agaricomycetidae</taxon>
        <taxon>Agaricales</taxon>
        <taxon>Marasmiineae</taxon>
        <taxon>Mycenaceae</taxon>
        <taxon>Mycena</taxon>
    </lineage>
</organism>
<dbReference type="Gene3D" id="1.20.1280.50">
    <property type="match status" value="1"/>
</dbReference>
<accession>A0A8H6TNI6</accession>
<dbReference type="EMBL" id="JACAZE010000001">
    <property type="protein sequence ID" value="KAF7322295.1"/>
    <property type="molecule type" value="Genomic_DNA"/>
</dbReference>
<evidence type="ECO:0000256" key="1">
    <source>
        <dbReference type="SAM" id="MobiDB-lite"/>
    </source>
</evidence>
<dbReference type="AlphaFoldDB" id="A0A8H6TNI6"/>
<evidence type="ECO:0000313" key="3">
    <source>
        <dbReference type="Proteomes" id="UP000613580"/>
    </source>
</evidence>
<reference evidence="2" key="1">
    <citation type="submission" date="2020-05" db="EMBL/GenBank/DDBJ databases">
        <title>Mycena genomes resolve the evolution of fungal bioluminescence.</title>
        <authorList>
            <person name="Tsai I.J."/>
        </authorList>
    </citation>
    <scope>NUCLEOTIDE SEQUENCE</scope>
    <source>
        <strain evidence="2">110903Hualien_Pintung</strain>
    </source>
</reference>